<comment type="catalytic activity">
    <reaction evidence="1">
        <text>ATP + protein L-histidine = ADP + protein N-phospho-L-histidine.</text>
        <dbReference type="EC" id="2.7.13.3"/>
    </reaction>
</comment>
<dbReference type="PROSITE" id="PS50109">
    <property type="entry name" value="HIS_KIN"/>
    <property type="match status" value="1"/>
</dbReference>
<feature type="transmembrane region" description="Helical" evidence="11">
    <location>
        <begin position="21"/>
        <end position="44"/>
    </location>
</feature>
<evidence type="ECO:0000259" key="13">
    <source>
        <dbReference type="PROSITE" id="PS50885"/>
    </source>
</evidence>
<feature type="transmembrane region" description="Helical" evidence="11">
    <location>
        <begin position="174"/>
        <end position="194"/>
    </location>
</feature>
<keyword evidence="10 11" id="KW-0472">Membrane</keyword>
<evidence type="ECO:0000256" key="9">
    <source>
        <dbReference type="ARBA" id="ARBA00023012"/>
    </source>
</evidence>
<feature type="domain" description="Histidine kinase" evidence="12">
    <location>
        <begin position="256"/>
        <end position="473"/>
    </location>
</feature>
<dbReference type="CDD" id="cd06225">
    <property type="entry name" value="HAMP"/>
    <property type="match status" value="1"/>
</dbReference>
<keyword evidence="6 11" id="KW-0812">Transmembrane</keyword>
<evidence type="ECO:0000256" key="1">
    <source>
        <dbReference type="ARBA" id="ARBA00000085"/>
    </source>
</evidence>
<evidence type="ECO:0000256" key="3">
    <source>
        <dbReference type="ARBA" id="ARBA00012438"/>
    </source>
</evidence>
<dbReference type="SUPFAM" id="SSF158472">
    <property type="entry name" value="HAMP domain-like"/>
    <property type="match status" value="1"/>
</dbReference>
<dbReference type="EC" id="2.7.13.3" evidence="3"/>
<dbReference type="InterPro" id="IPR003661">
    <property type="entry name" value="HisK_dim/P_dom"/>
</dbReference>
<dbReference type="GO" id="GO:0005886">
    <property type="term" value="C:plasma membrane"/>
    <property type="evidence" value="ECO:0007669"/>
    <property type="project" value="TreeGrafter"/>
</dbReference>
<keyword evidence="9" id="KW-0902">Two-component regulatory system</keyword>
<comment type="subcellular location">
    <subcellularLocation>
        <location evidence="2">Membrane</location>
    </subcellularLocation>
</comment>
<dbReference type="Pfam" id="PF00512">
    <property type="entry name" value="HisKA"/>
    <property type="match status" value="1"/>
</dbReference>
<dbReference type="SUPFAM" id="SSF47384">
    <property type="entry name" value="Homodimeric domain of signal transducing histidine kinase"/>
    <property type="match status" value="1"/>
</dbReference>
<evidence type="ECO:0000256" key="8">
    <source>
        <dbReference type="ARBA" id="ARBA00022989"/>
    </source>
</evidence>
<dbReference type="SUPFAM" id="SSF55874">
    <property type="entry name" value="ATPase domain of HSP90 chaperone/DNA topoisomerase II/histidine kinase"/>
    <property type="match status" value="1"/>
</dbReference>
<sequence>MARGTSSLWNKLQRLSIRARLTLWYLAVIFLGAVLFGIVSYGILRHALIVEKQSHLLGRETRLLHMLETNRAQGVRDSLENQLTAYALVTHEGNLFELRSADNSLLFPQSEQQAAWAAPYEHPCLKRSFFPRSVDGTAALIMCHQAMIAGQPMTLYVGSSLEEEFDVLAAYQRALLLLMPVIFLLALLCGYFLSRRAMEPIDRMTRAAVGIGIGNLSARLPVPPATDEVQQLAVAWNQLLARLEAAVKRLSQFSADASHDLRTSITVMLATAQLSLNRNRSDVEYREDLDRIATECRTATTLLDALLSMARSDNFVHEMSLERLDLCELIVSGCRRVEDVAEANHILLDWSLPDEQVYIEGDSLLLQRLLGILLDNAIKFTPEYGEVRVELGAEKHHALLHVRDTGIGMSLDTRRQIFDRYYQADLRERRTKAGLGLGLSIARWIADAHRAELTVESMPQKGSVFTIRMPRALREETEHVTATVP</sequence>
<evidence type="ECO:0000256" key="7">
    <source>
        <dbReference type="ARBA" id="ARBA00022777"/>
    </source>
</evidence>
<dbReference type="PANTHER" id="PTHR45436:SF5">
    <property type="entry name" value="SENSOR HISTIDINE KINASE TRCS"/>
    <property type="match status" value="1"/>
</dbReference>
<evidence type="ECO:0000313" key="14">
    <source>
        <dbReference type="EMBL" id="RXS96412.1"/>
    </source>
</evidence>
<dbReference type="Gene3D" id="6.10.340.10">
    <property type="match status" value="1"/>
</dbReference>
<dbReference type="AlphaFoldDB" id="A0A4V1NVM2"/>
<evidence type="ECO:0000256" key="11">
    <source>
        <dbReference type="SAM" id="Phobius"/>
    </source>
</evidence>
<accession>A0A4V1NVM2</accession>
<gene>
    <name evidence="14" type="ORF">ESZ00_00125</name>
</gene>
<feature type="domain" description="HAMP" evidence="13">
    <location>
        <begin position="195"/>
        <end position="248"/>
    </location>
</feature>
<dbReference type="Pfam" id="PF02518">
    <property type="entry name" value="HATPase_c"/>
    <property type="match status" value="1"/>
</dbReference>
<comment type="caution">
    <text evidence="14">The sequence shown here is derived from an EMBL/GenBank/DDBJ whole genome shotgun (WGS) entry which is preliminary data.</text>
</comment>
<dbReference type="InterPro" id="IPR003660">
    <property type="entry name" value="HAMP_dom"/>
</dbReference>
<dbReference type="Gene3D" id="3.30.565.10">
    <property type="entry name" value="Histidine kinase-like ATPase, C-terminal domain"/>
    <property type="match status" value="1"/>
</dbReference>
<keyword evidence="4" id="KW-0597">Phosphoprotein</keyword>
<dbReference type="PRINTS" id="PR00344">
    <property type="entry name" value="BCTRLSENSOR"/>
</dbReference>
<dbReference type="SMART" id="SM00304">
    <property type="entry name" value="HAMP"/>
    <property type="match status" value="1"/>
</dbReference>
<dbReference type="RefSeq" id="WP_129206161.1">
    <property type="nucleotide sequence ID" value="NZ_BMGU01000001.1"/>
</dbReference>
<dbReference type="Gene3D" id="1.10.287.130">
    <property type="match status" value="1"/>
</dbReference>
<evidence type="ECO:0000313" key="15">
    <source>
        <dbReference type="Proteomes" id="UP000290253"/>
    </source>
</evidence>
<dbReference type="Pfam" id="PF00672">
    <property type="entry name" value="HAMP"/>
    <property type="match status" value="1"/>
</dbReference>
<evidence type="ECO:0000256" key="4">
    <source>
        <dbReference type="ARBA" id="ARBA00022553"/>
    </source>
</evidence>
<dbReference type="SMART" id="SM00388">
    <property type="entry name" value="HisKA"/>
    <property type="match status" value="1"/>
</dbReference>
<evidence type="ECO:0000256" key="5">
    <source>
        <dbReference type="ARBA" id="ARBA00022679"/>
    </source>
</evidence>
<keyword evidence="8 11" id="KW-1133">Transmembrane helix</keyword>
<dbReference type="PANTHER" id="PTHR45436">
    <property type="entry name" value="SENSOR HISTIDINE KINASE YKOH"/>
    <property type="match status" value="1"/>
</dbReference>
<proteinExistence type="predicted"/>
<reference evidence="14 15" key="1">
    <citation type="journal article" date="2016" name="Int. J. Syst. Evol. Microbiol.">
        <title>Acidipila dinghuensis sp. nov., an acidobacterium isolated from forest soil.</title>
        <authorList>
            <person name="Jiang Y.W."/>
            <person name="Wang J."/>
            <person name="Chen M.H."/>
            <person name="Lv Y.Y."/>
            <person name="Qiu L.H."/>
        </authorList>
    </citation>
    <scope>NUCLEOTIDE SEQUENCE [LARGE SCALE GENOMIC DNA]</scope>
    <source>
        <strain evidence="14 15">DHOF10</strain>
    </source>
</reference>
<dbReference type="GO" id="GO:0000155">
    <property type="term" value="F:phosphorelay sensor kinase activity"/>
    <property type="evidence" value="ECO:0007669"/>
    <property type="project" value="InterPro"/>
</dbReference>
<keyword evidence="15" id="KW-1185">Reference proteome</keyword>
<evidence type="ECO:0000256" key="2">
    <source>
        <dbReference type="ARBA" id="ARBA00004370"/>
    </source>
</evidence>
<keyword evidence="7" id="KW-0418">Kinase</keyword>
<dbReference type="OrthoDB" id="9796330at2"/>
<organism evidence="14 15">
    <name type="scientific">Silvibacterium dinghuense</name>
    <dbReference type="NCBI Taxonomy" id="1560006"/>
    <lineage>
        <taxon>Bacteria</taxon>
        <taxon>Pseudomonadati</taxon>
        <taxon>Acidobacteriota</taxon>
        <taxon>Terriglobia</taxon>
        <taxon>Terriglobales</taxon>
        <taxon>Acidobacteriaceae</taxon>
        <taxon>Silvibacterium</taxon>
    </lineage>
</organism>
<dbReference type="InterPro" id="IPR036097">
    <property type="entry name" value="HisK_dim/P_sf"/>
</dbReference>
<dbReference type="Proteomes" id="UP000290253">
    <property type="component" value="Unassembled WGS sequence"/>
</dbReference>
<dbReference type="PROSITE" id="PS50885">
    <property type="entry name" value="HAMP"/>
    <property type="match status" value="1"/>
</dbReference>
<evidence type="ECO:0000256" key="6">
    <source>
        <dbReference type="ARBA" id="ARBA00022692"/>
    </source>
</evidence>
<protein>
    <recommendedName>
        <fullName evidence="3">histidine kinase</fullName>
        <ecNumber evidence="3">2.7.13.3</ecNumber>
    </recommendedName>
</protein>
<dbReference type="CDD" id="cd00082">
    <property type="entry name" value="HisKA"/>
    <property type="match status" value="1"/>
</dbReference>
<dbReference type="InterPro" id="IPR050428">
    <property type="entry name" value="TCS_sensor_his_kinase"/>
</dbReference>
<dbReference type="SMART" id="SM00387">
    <property type="entry name" value="HATPase_c"/>
    <property type="match status" value="1"/>
</dbReference>
<evidence type="ECO:0000256" key="10">
    <source>
        <dbReference type="ARBA" id="ARBA00023136"/>
    </source>
</evidence>
<dbReference type="InterPro" id="IPR004358">
    <property type="entry name" value="Sig_transdc_His_kin-like_C"/>
</dbReference>
<dbReference type="InterPro" id="IPR036890">
    <property type="entry name" value="HATPase_C_sf"/>
</dbReference>
<dbReference type="InterPro" id="IPR003594">
    <property type="entry name" value="HATPase_dom"/>
</dbReference>
<evidence type="ECO:0000259" key="12">
    <source>
        <dbReference type="PROSITE" id="PS50109"/>
    </source>
</evidence>
<dbReference type="EMBL" id="SDMK01000001">
    <property type="protein sequence ID" value="RXS96412.1"/>
    <property type="molecule type" value="Genomic_DNA"/>
</dbReference>
<keyword evidence="5" id="KW-0808">Transferase</keyword>
<dbReference type="InterPro" id="IPR005467">
    <property type="entry name" value="His_kinase_dom"/>
</dbReference>
<name>A0A4V1NVM2_9BACT</name>